<dbReference type="OrthoDB" id="884541at2"/>
<organism evidence="2 3">
    <name type="scientific">Hymenobacter nivis</name>
    <dbReference type="NCBI Taxonomy" id="1850093"/>
    <lineage>
        <taxon>Bacteria</taxon>
        <taxon>Pseudomonadati</taxon>
        <taxon>Bacteroidota</taxon>
        <taxon>Cytophagia</taxon>
        <taxon>Cytophagales</taxon>
        <taxon>Hymenobacteraceae</taxon>
        <taxon>Hymenobacter</taxon>
    </lineage>
</organism>
<gene>
    <name evidence="2" type="ORF">DDQ68_02975</name>
</gene>
<evidence type="ECO:0000313" key="3">
    <source>
        <dbReference type="Proteomes" id="UP000245999"/>
    </source>
</evidence>
<feature type="transmembrane region" description="Helical" evidence="1">
    <location>
        <begin position="6"/>
        <end position="21"/>
    </location>
</feature>
<dbReference type="Proteomes" id="UP000245999">
    <property type="component" value="Chromosome"/>
</dbReference>
<dbReference type="KEGG" id="hnv:DDQ68_02975"/>
<dbReference type="RefSeq" id="WP_109654691.1">
    <property type="nucleotide sequence ID" value="NZ_CP029145.1"/>
</dbReference>
<accession>A0A2Z3GG55</accession>
<dbReference type="EMBL" id="CP029145">
    <property type="protein sequence ID" value="AWM31838.1"/>
    <property type="molecule type" value="Genomic_DNA"/>
</dbReference>
<name>A0A2Z3GG55_9BACT</name>
<evidence type="ECO:0000313" key="2">
    <source>
        <dbReference type="EMBL" id="AWM31838.1"/>
    </source>
</evidence>
<dbReference type="AlphaFoldDB" id="A0A2Z3GG55"/>
<proteinExistence type="predicted"/>
<sequence>MDWFFIVWMIFIAILAIRGYAKDYQQRQKLREHGVQVQGTVVRNKFILSRISVFRPVIRFETTQGETIEEIDYSGWAMAFPRFTKGEKVALIYELDNPKNFKLI</sequence>
<keyword evidence="1" id="KW-0472">Membrane</keyword>
<reference evidence="3" key="1">
    <citation type="submission" date="2018-04" db="EMBL/GenBank/DDBJ databases">
        <title>Complete genome of Antarctic heterotrophic bacterium Hymenobacter nivis.</title>
        <authorList>
            <person name="Terashima M."/>
        </authorList>
    </citation>
    <scope>NUCLEOTIDE SEQUENCE [LARGE SCALE GENOMIC DNA]</scope>
    <source>
        <strain evidence="3">NBRC 111535</strain>
    </source>
</reference>
<evidence type="ECO:0008006" key="4">
    <source>
        <dbReference type="Google" id="ProtNLM"/>
    </source>
</evidence>
<keyword evidence="1" id="KW-1133">Transmembrane helix</keyword>
<keyword evidence="1" id="KW-0812">Transmembrane</keyword>
<evidence type="ECO:0000256" key="1">
    <source>
        <dbReference type="SAM" id="Phobius"/>
    </source>
</evidence>
<keyword evidence="3" id="KW-1185">Reference proteome</keyword>
<protein>
    <recommendedName>
        <fullName evidence="4">DUF3592 domain-containing protein</fullName>
    </recommendedName>
</protein>